<feature type="transmembrane region" description="Helical" evidence="1">
    <location>
        <begin position="91"/>
        <end position="108"/>
    </location>
</feature>
<reference evidence="3" key="1">
    <citation type="journal article" date="2019" name="Int. J. Syst. Evol. Microbiol.">
        <title>The Global Catalogue of Microorganisms (GCM) 10K type strain sequencing project: providing services to taxonomists for standard genome sequencing and annotation.</title>
        <authorList>
            <consortium name="The Broad Institute Genomics Platform"/>
            <consortium name="The Broad Institute Genome Sequencing Center for Infectious Disease"/>
            <person name="Wu L."/>
            <person name="Ma J."/>
        </authorList>
    </citation>
    <scope>NUCLEOTIDE SEQUENCE [LARGE SCALE GENOMIC DNA]</scope>
    <source>
        <strain evidence="3">JCM 16546</strain>
    </source>
</reference>
<protein>
    <submittedName>
        <fullName evidence="2">DUF4383 domain-containing protein</fullName>
    </submittedName>
</protein>
<keyword evidence="1" id="KW-0812">Transmembrane</keyword>
<dbReference type="EMBL" id="BAAAYV010000012">
    <property type="protein sequence ID" value="GAA3662623.1"/>
    <property type="molecule type" value="Genomic_DNA"/>
</dbReference>
<feature type="transmembrane region" description="Helical" evidence="1">
    <location>
        <begin position="20"/>
        <end position="40"/>
    </location>
</feature>
<feature type="transmembrane region" description="Helical" evidence="1">
    <location>
        <begin position="60"/>
        <end position="82"/>
    </location>
</feature>
<dbReference type="Proteomes" id="UP001410795">
    <property type="component" value="Unassembled WGS sequence"/>
</dbReference>
<evidence type="ECO:0000313" key="3">
    <source>
        <dbReference type="Proteomes" id="UP001410795"/>
    </source>
</evidence>
<keyword evidence="1" id="KW-0472">Membrane</keyword>
<accession>A0ABP7BNB0</accession>
<gene>
    <name evidence="2" type="ORF">GCM10022202_25270</name>
</gene>
<evidence type="ECO:0000313" key="2">
    <source>
        <dbReference type="EMBL" id="GAA3662623.1"/>
    </source>
</evidence>
<evidence type="ECO:0000256" key="1">
    <source>
        <dbReference type="SAM" id="Phobius"/>
    </source>
</evidence>
<feature type="transmembrane region" description="Helical" evidence="1">
    <location>
        <begin position="128"/>
        <end position="147"/>
    </location>
</feature>
<organism evidence="2 3">
    <name type="scientific">Microbacterium marinilacus</name>
    <dbReference type="NCBI Taxonomy" id="415209"/>
    <lineage>
        <taxon>Bacteria</taxon>
        <taxon>Bacillati</taxon>
        <taxon>Actinomycetota</taxon>
        <taxon>Actinomycetes</taxon>
        <taxon>Micrococcales</taxon>
        <taxon>Microbacteriaceae</taxon>
        <taxon>Microbacterium</taxon>
    </lineage>
</organism>
<sequence>MSTTSHPTNGYARSPLQKVALLYGVVFLIVGVGGFIPGLTTDIEGLQFAGHGSGAMLLGIFQVSILHNVVHLLYGVVGLLAARAFGFSRQYLIWGGAVYALLWLYGLLVPHDHGANFVPLNTADNWLHFALAVTMIGFGVLLGRRAVAAAR</sequence>
<dbReference type="Pfam" id="PF14325">
    <property type="entry name" value="DUF4383"/>
    <property type="match status" value="1"/>
</dbReference>
<keyword evidence="3" id="KW-1185">Reference proteome</keyword>
<proteinExistence type="predicted"/>
<name>A0ABP7BNB0_9MICO</name>
<comment type="caution">
    <text evidence="2">The sequence shown here is derived from an EMBL/GenBank/DDBJ whole genome shotgun (WGS) entry which is preliminary data.</text>
</comment>
<keyword evidence="1" id="KW-1133">Transmembrane helix</keyword>
<dbReference type="RefSeq" id="WP_221857270.1">
    <property type="nucleotide sequence ID" value="NZ_BAAAYV010000012.1"/>
</dbReference>